<dbReference type="Pfam" id="PF01850">
    <property type="entry name" value="PIN"/>
    <property type="match status" value="1"/>
</dbReference>
<evidence type="ECO:0000259" key="1">
    <source>
        <dbReference type="Pfam" id="PF01850"/>
    </source>
</evidence>
<sequence>MVSPVNIFLDSSILVEYRKGTKTDLLEALVEHDFESLLKPLTFLEQVDKSVARETPRLMRTYNLLPNDAIIFSHCKSAGINYLASYDSDFRPVCNKEGVTLIDSLDALDRHFPAS</sequence>
<accession>A0ABW5LZE6</accession>
<name>A0ABW5LZE6_9BACT</name>
<dbReference type="PANTHER" id="PTHR39677">
    <property type="entry name" value="RIBONUCLEASE VAPC6"/>
    <property type="match status" value="1"/>
</dbReference>
<reference evidence="3" key="1">
    <citation type="journal article" date="2019" name="Int. J. Syst. Evol. Microbiol.">
        <title>The Global Catalogue of Microorganisms (GCM) 10K type strain sequencing project: providing services to taxonomists for standard genome sequencing and annotation.</title>
        <authorList>
            <consortium name="The Broad Institute Genomics Platform"/>
            <consortium name="The Broad Institute Genome Sequencing Center for Infectious Disease"/>
            <person name="Wu L."/>
            <person name="Ma J."/>
        </authorList>
    </citation>
    <scope>NUCLEOTIDE SEQUENCE [LARGE SCALE GENOMIC DNA]</scope>
    <source>
        <strain evidence="3">KCTC 42805</strain>
    </source>
</reference>
<comment type="caution">
    <text evidence="2">The sequence shown here is derived from an EMBL/GenBank/DDBJ whole genome shotgun (WGS) entry which is preliminary data.</text>
</comment>
<evidence type="ECO:0000313" key="2">
    <source>
        <dbReference type="EMBL" id="MFD2569659.1"/>
    </source>
</evidence>
<proteinExistence type="predicted"/>
<dbReference type="InterPro" id="IPR029060">
    <property type="entry name" value="PIN-like_dom_sf"/>
</dbReference>
<gene>
    <name evidence="2" type="ORF">ACFSUS_03385</name>
</gene>
<feature type="domain" description="PIN" evidence="1">
    <location>
        <begin position="13"/>
        <end position="93"/>
    </location>
</feature>
<evidence type="ECO:0000313" key="3">
    <source>
        <dbReference type="Proteomes" id="UP001597469"/>
    </source>
</evidence>
<protein>
    <submittedName>
        <fullName evidence="2">PIN domain-containing protein</fullName>
    </submittedName>
</protein>
<dbReference type="PANTHER" id="PTHR39677:SF4">
    <property type="entry name" value="RIBONUCLEASE VAPC6"/>
    <property type="match status" value="1"/>
</dbReference>
<keyword evidence="3" id="KW-1185">Reference proteome</keyword>
<organism evidence="2 3">
    <name type="scientific">Spirosoma soli</name>
    <dbReference type="NCBI Taxonomy" id="1770529"/>
    <lineage>
        <taxon>Bacteria</taxon>
        <taxon>Pseudomonadati</taxon>
        <taxon>Bacteroidota</taxon>
        <taxon>Cytophagia</taxon>
        <taxon>Cytophagales</taxon>
        <taxon>Cytophagaceae</taxon>
        <taxon>Spirosoma</taxon>
    </lineage>
</organism>
<dbReference type="Gene3D" id="3.40.50.1010">
    <property type="entry name" value="5'-nuclease"/>
    <property type="match status" value="1"/>
</dbReference>
<dbReference type="InterPro" id="IPR002716">
    <property type="entry name" value="PIN_dom"/>
</dbReference>
<dbReference type="EMBL" id="JBHULN010000001">
    <property type="protein sequence ID" value="MFD2569659.1"/>
    <property type="molecule type" value="Genomic_DNA"/>
</dbReference>
<dbReference type="Proteomes" id="UP001597469">
    <property type="component" value="Unassembled WGS sequence"/>
</dbReference>
<dbReference type="SUPFAM" id="SSF88723">
    <property type="entry name" value="PIN domain-like"/>
    <property type="match status" value="1"/>
</dbReference>